<dbReference type="AlphaFoldDB" id="A0A1L9AV00"/>
<protein>
    <recommendedName>
        <fullName evidence="5">Ppx/GppA phosphatase domain-containing protein</fullName>
    </recommendedName>
</protein>
<dbReference type="GO" id="GO:0006256">
    <property type="term" value="P:UDP catabolic process"/>
    <property type="evidence" value="ECO:0007669"/>
    <property type="project" value="TreeGrafter"/>
</dbReference>
<dbReference type="Proteomes" id="UP000182229">
    <property type="component" value="Unassembled WGS sequence"/>
</dbReference>
<keyword evidence="1" id="KW-0378">Hydrolase</keyword>
<dbReference type="GO" id="GO:0016020">
    <property type="term" value="C:membrane"/>
    <property type="evidence" value="ECO:0007669"/>
    <property type="project" value="TreeGrafter"/>
</dbReference>
<reference evidence="4" key="1">
    <citation type="submission" date="2016-11" db="EMBL/GenBank/DDBJ databases">
        <authorList>
            <person name="Shukria A."/>
            <person name="Stevens D.C."/>
        </authorList>
    </citation>
    <scope>NUCLEOTIDE SEQUENCE [LARGE SCALE GENOMIC DNA]</scope>
    <source>
        <strain evidence="4">Cbfe23</strain>
    </source>
</reference>
<accession>A0A1L9AV00</accession>
<dbReference type="PANTHER" id="PTHR11782:SF121">
    <property type="entry name" value="NUCLEOSIDE-DIPHOSPHATASE MIG-23"/>
    <property type="match status" value="1"/>
</dbReference>
<dbReference type="PANTHER" id="PTHR11782">
    <property type="entry name" value="ADENOSINE/GUANOSINE DIPHOSPHATASE"/>
    <property type="match status" value="1"/>
</dbReference>
<name>A0A1L9AV00_9BACT</name>
<dbReference type="GO" id="GO:0017111">
    <property type="term" value="F:ribonucleoside triphosphate phosphatase activity"/>
    <property type="evidence" value="ECO:0007669"/>
    <property type="project" value="TreeGrafter"/>
</dbReference>
<proteinExistence type="predicted"/>
<reference evidence="3 4" key="2">
    <citation type="submission" date="2016-12" db="EMBL/GenBank/DDBJ databases">
        <title>Draft Genome Sequence of Cystobacter ferrugineus Strain Cbfe23.</title>
        <authorList>
            <person name="Akbar S."/>
            <person name="Dowd S.E."/>
            <person name="Stevens D.C."/>
        </authorList>
    </citation>
    <scope>NUCLEOTIDE SEQUENCE [LARGE SCALE GENOMIC DNA]</scope>
    <source>
        <strain evidence="3 4">Cbfe23</strain>
    </source>
</reference>
<organism evidence="3 4">
    <name type="scientific">Cystobacter ferrugineus</name>
    <dbReference type="NCBI Taxonomy" id="83449"/>
    <lineage>
        <taxon>Bacteria</taxon>
        <taxon>Pseudomonadati</taxon>
        <taxon>Myxococcota</taxon>
        <taxon>Myxococcia</taxon>
        <taxon>Myxococcales</taxon>
        <taxon>Cystobacterineae</taxon>
        <taxon>Archangiaceae</taxon>
        <taxon>Cystobacter</taxon>
    </lineage>
</organism>
<keyword evidence="4" id="KW-1185">Reference proteome</keyword>
<feature type="region of interest" description="Disordered" evidence="2">
    <location>
        <begin position="1"/>
        <end position="20"/>
    </location>
</feature>
<comment type="caution">
    <text evidence="3">The sequence shown here is derived from an EMBL/GenBank/DDBJ whole genome shotgun (WGS) entry which is preliminary data.</text>
</comment>
<dbReference type="EMBL" id="MPIN01000027">
    <property type="protein sequence ID" value="OJH33831.1"/>
    <property type="molecule type" value="Genomic_DNA"/>
</dbReference>
<evidence type="ECO:0000313" key="3">
    <source>
        <dbReference type="EMBL" id="OJH33831.1"/>
    </source>
</evidence>
<evidence type="ECO:0000313" key="4">
    <source>
        <dbReference type="Proteomes" id="UP000182229"/>
    </source>
</evidence>
<dbReference type="GO" id="GO:0046036">
    <property type="term" value="P:CTP metabolic process"/>
    <property type="evidence" value="ECO:0007669"/>
    <property type="project" value="TreeGrafter"/>
</dbReference>
<evidence type="ECO:0000256" key="2">
    <source>
        <dbReference type="SAM" id="MobiDB-lite"/>
    </source>
</evidence>
<evidence type="ECO:0000256" key="1">
    <source>
        <dbReference type="ARBA" id="ARBA00022801"/>
    </source>
</evidence>
<dbReference type="GO" id="GO:0045134">
    <property type="term" value="F:UDP phosphatase activity"/>
    <property type="evidence" value="ECO:0007669"/>
    <property type="project" value="TreeGrafter"/>
</dbReference>
<dbReference type="InterPro" id="IPR000407">
    <property type="entry name" value="GDA1_CD39_NTPase"/>
</dbReference>
<evidence type="ECO:0008006" key="5">
    <source>
        <dbReference type="Google" id="ProtNLM"/>
    </source>
</evidence>
<gene>
    <name evidence="3" type="ORF">BON30_46805</name>
</gene>
<sequence>MLYTVNRGPRGCEATPLHDGKPMDAASLTSLCADNKVVDTLKQHLDNLPREHVVLLGTGGLRKLRAKSRTEFDECWKVLNEGLEDRIGHTDVIDGKKEGELAWLAMEQRLSSPGKDFSILETGGASVQFAMSPSSDDITSDDAVGIHSIRNELDAQAKDSCGLDGNTPGNFESCRDAVERLLTKSKFLEDVKEMKRKWPEVDERPVYGAGEGWMRFDKEKDKHEVPRADLENLGKDQCARASSTSPCYGLAYTSALLRVMNITTLHLVKPYSSWTLGAAVHEDYFPACHVSGR</sequence>
<dbReference type="GO" id="GO:0004382">
    <property type="term" value="F:GDP phosphatase activity"/>
    <property type="evidence" value="ECO:0007669"/>
    <property type="project" value="TreeGrafter"/>
</dbReference>